<dbReference type="PANTHER" id="PTHR31900">
    <property type="entry name" value="F-BOX/RNI SUPERFAMILY PROTEIN-RELATED"/>
    <property type="match status" value="1"/>
</dbReference>
<protein>
    <recommendedName>
        <fullName evidence="3">F-box domain-containing protein</fullName>
    </recommendedName>
</protein>
<reference evidence="1 2" key="1">
    <citation type="submission" date="2020-07" db="EMBL/GenBank/DDBJ databases">
        <title>Comparative genomics of pyrophilous fungi reveals a link between fire events and developmental genes.</title>
        <authorList>
            <consortium name="DOE Joint Genome Institute"/>
            <person name="Steindorff A.S."/>
            <person name="Carver A."/>
            <person name="Calhoun S."/>
            <person name="Stillman K."/>
            <person name="Liu H."/>
            <person name="Lipzen A."/>
            <person name="Pangilinan J."/>
            <person name="Labutti K."/>
            <person name="Bruns T.D."/>
            <person name="Grigoriev I.V."/>
        </authorList>
    </citation>
    <scope>NUCLEOTIDE SEQUENCE [LARGE SCALE GENOMIC DNA]</scope>
    <source>
        <strain evidence="1 2">CBS 144469</strain>
    </source>
</reference>
<evidence type="ECO:0008006" key="3">
    <source>
        <dbReference type="Google" id="ProtNLM"/>
    </source>
</evidence>
<accession>A0A8H6HEG2</accession>
<dbReference type="InterPro" id="IPR032675">
    <property type="entry name" value="LRR_dom_sf"/>
</dbReference>
<dbReference type="AlphaFoldDB" id="A0A8H6HEG2"/>
<name>A0A8H6HEG2_9AGAR</name>
<dbReference type="OrthoDB" id="2977518at2759"/>
<comment type="caution">
    <text evidence="1">The sequence shown here is derived from an EMBL/GenBank/DDBJ whole genome shotgun (WGS) entry which is preliminary data.</text>
</comment>
<proteinExistence type="predicted"/>
<dbReference type="SUPFAM" id="SSF52047">
    <property type="entry name" value="RNI-like"/>
    <property type="match status" value="1"/>
</dbReference>
<dbReference type="Gene3D" id="3.80.10.10">
    <property type="entry name" value="Ribonuclease Inhibitor"/>
    <property type="match status" value="1"/>
</dbReference>
<dbReference type="Proteomes" id="UP000521943">
    <property type="component" value="Unassembled WGS sequence"/>
</dbReference>
<dbReference type="InterPro" id="IPR050232">
    <property type="entry name" value="FBL13/AtMIF1-like"/>
</dbReference>
<organism evidence="1 2">
    <name type="scientific">Ephemerocybe angulata</name>
    <dbReference type="NCBI Taxonomy" id="980116"/>
    <lineage>
        <taxon>Eukaryota</taxon>
        <taxon>Fungi</taxon>
        <taxon>Dikarya</taxon>
        <taxon>Basidiomycota</taxon>
        <taxon>Agaricomycotina</taxon>
        <taxon>Agaricomycetes</taxon>
        <taxon>Agaricomycetidae</taxon>
        <taxon>Agaricales</taxon>
        <taxon>Agaricineae</taxon>
        <taxon>Psathyrellaceae</taxon>
        <taxon>Ephemerocybe</taxon>
    </lineage>
</organism>
<sequence length="519" mass="58884">MDQDRFAHLFTSNIMLSSFELESVRHEIEARTTTIRQLEFQIDVLKAEREKYQTLLSPLRRNLLPPEILGEIFTFSVSNSRPFSWDHQLNTLCLVCSAWRAAALIHPILWATLGWYYIYSPQNFDVGKVKAWLLRSGKVKKTLHVMGRHEPDDSLLCPLSPHDLGKLFVDGPPLDTLSLACTHAECLEAIFGDMQCGPAKKPSCASIHSLTLGMERASAESFGRVCSILHRIPTVRTLSLALPEIHEYFIYDRELPKPLPFGNLSGLTLVCDWPISLVLDILRNCANLETLTLETEGCTRGYDPAFPRDIPILVLPRLRTLQLKEVVLSSKDTDILRYLRLPSLHTLDITFYTMDRDEPDDYNLTNTGSDIASLVTGGSNRATNLQHLRLESLSITSQGLYFILSALPTLTHLTLERLESDSRLFRDAHTFSTKFLPQLKTLKIHEPSELFTFNYSDVYNFLRRRKEGLTEESPDCLEEAGLTVSKAHSTYPWKIALDDRHYHASEMAKKGIRLSIAAV</sequence>
<evidence type="ECO:0000313" key="2">
    <source>
        <dbReference type="Proteomes" id="UP000521943"/>
    </source>
</evidence>
<dbReference type="PANTHER" id="PTHR31900:SF34">
    <property type="entry name" value="EMB|CAB62440.1-RELATED"/>
    <property type="match status" value="1"/>
</dbReference>
<dbReference type="EMBL" id="JACGCI010000112">
    <property type="protein sequence ID" value="KAF6744910.1"/>
    <property type="molecule type" value="Genomic_DNA"/>
</dbReference>
<gene>
    <name evidence="1" type="ORF">DFP72DRAFT_60727</name>
</gene>
<evidence type="ECO:0000313" key="1">
    <source>
        <dbReference type="EMBL" id="KAF6744910.1"/>
    </source>
</evidence>
<keyword evidence="2" id="KW-1185">Reference proteome</keyword>